<dbReference type="SUPFAM" id="SSF46785">
    <property type="entry name" value="Winged helix' DNA-binding domain"/>
    <property type="match status" value="1"/>
</dbReference>
<feature type="domain" description="PCI" evidence="3">
    <location>
        <begin position="197"/>
        <end position="364"/>
    </location>
</feature>
<dbReference type="PROSITE" id="PS50250">
    <property type="entry name" value="PCI"/>
    <property type="match status" value="1"/>
</dbReference>
<gene>
    <name evidence="4" type="primary">RPN9</name>
    <name evidence="4" type="ORF">EC973_005195</name>
</gene>
<evidence type="ECO:0000313" key="5">
    <source>
        <dbReference type="Proteomes" id="UP000605846"/>
    </source>
</evidence>
<dbReference type="Pfam" id="PF22037">
    <property type="entry name" value="PSD13_N"/>
    <property type="match status" value="1"/>
</dbReference>
<dbReference type="InterPro" id="IPR054179">
    <property type="entry name" value="PSD13_N"/>
</dbReference>
<evidence type="ECO:0000256" key="1">
    <source>
        <dbReference type="ARBA" id="ARBA00006207"/>
    </source>
</evidence>
<proteinExistence type="inferred from homology"/>
<dbReference type="EMBL" id="JABAYA010000003">
    <property type="protein sequence ID" value="KAF7732299.1"/>
    <property type="molecule type" value="Genomic_DNA"/>
</dbReference>
<dbReference type="GO" id="GO:0005829">
    <property type="term" value="C:cytosol"/>
    <property type="evidence" value="ECO:0007669"/>
    <property type="project" value="TreeGrafter"/>
</dbReference>
<dbReference type="GO" id="GO:0006511">
    <property type="term" value="P:ubiquitin-dependent protein catabolic process"/>
    <property type="evidence" value="ECO:0007669"/>
    <property type="project" value="TreeGrafter"/>
</dbReference>
<evidence type="ECO:0000256" key="2">
    <source>
        <dbReference type="ARBA" id="ARBA00022942"/>
    </source>
</evidence>
<evidence type="ECO:0000259" key="3">
    <source>
        <dbReference type="PROSITE" id="PS50250"/>
    </source>
</evidence>
<dbReference type="Pfam" id="PF18261">
    <property type="entry name" value="Rpn9_C"/>
    <property type="match status" value="1"/>
</dbReference>
<dbReference type="OrthoDB" id="1093at2759"/>
<reference evidence="4" key="1">
    <citation type="submission" date="2020-01" db="EMBL/GenBank/DDBJ databases">
        <title>Genome Sequencing of Three Apophysomyces-Like Fungal Strains Confirms a Novel Fungal Genus in the Mucoromycota with divergent Burkholderia-like Endosymbiotic Bacteria.</title>
        <authorList>
            <person name="Stajich J.E."/>
            <person name="Macias A.M."/>
            <person name="Carter-House D."/>
            <person name="Lovett B."/>
            <person name="Kasson L.R."/>
            <person name="Berry K."/>
            <person name="Grigoriev I."/>
            <person name="Chang Y."/>
            <person name="Spatafora J."/>
            <person name="Kasson M.T."/>
        </authorList>
    </citation>
    <scope>NUCLEOTIDE SEQUENCE</scope>
    <source>
        <strain evidence="4">NRRL A-21654</strain>
    </source>
</reference>
<dbReference type="SMART" id="SM00088">
    <property type="entry name" value="PINT"/>
    <property type="match status" value="1"/>
</dbReference>
<dbReference type="InterPro" id="IPR036390">
    <property type="entry name" value="WH_DNA-bd_sf"/>
</dbReference>
<keyword evidence="5" id="KW-1185">Reference proteome</keyword>
<comment type="similarity">
    <text evidence="1">Belongs to the proteasome subunit S11 family.</text>
</comment>
<dbReference type="AlphaFoldDB" id="A0A8H7C0S8"/>
<dbReference type="PANTHER" id="PTHR10539:SF0">
    <property type="entry name" value="26S PROTEASOME NON-ATPASE REGULATORY SUBUNIT 13"/>
    <property type="match status" value="1"/>
</dbReference>
<dbReference type="InterPro" id="IPR000717">
    <property type="entry name" value="PCI_dom"/>
</dbReference>
<protein>
    <submittedName>
        <fullName evidence="4">26S proteasome regulatory subunit</fullName>
    </submittedName>
</protein>
<dbReference type="Proteomes" id="UP000605846">
    <property type="component" value="Unassembled WGS sequence"/>
</dbReference>
<dbReference type="GO" id="GO:0005634">
    <property type="term" value="C:nucleus"/>
    <property type="evidence" value="ECO:0007669"/>
    <property type="project" value="TreeGrafter"/>
</dbReference>
<dbReference type="PANTHER" id="PTHR10539">
    <property type="entry name" value="26S PROTEASOME NON-ATPASE REGULATORY SUBUNIT 13"/>
    <property type="match status" value="1"/>
</dbReference>
<dbReference type="InterPro" id="IPR040798">
    <property type="entry name" value="Rpn9_C"/>
</dbReference>
<dbReference type="InterPro" id="IPR035298">
    <property type="entry name" value="PSMD13"/>
</dbReference>
<dbReference type="GO" id="GO:0008541">
    <property type="term" value="C:proteasome regulatory particle, lid subcomplex"/>
    <property type="evidence" value="ECO:0007669"/>
    <property type="project" value="TreeGrafter"/>
</dbReference>
<evidence type="ECO:0000313" key="4">
    <source>
        <dbReference type="EMBL" id="KAF7732299.1"/>
    </source>
</evidence>
<comment type="caution">
    <text evidence="4">The sequence shown here is derived from an EMBL/GenBank/DDBJ whole genome shotgun (WGS) entry which is preliminary data.</text>
</comment>
<sequence length="403" mass="46537">MAQAMEIDIDIPQFLYEERQKAPEHLQRYFTTFVDLHERKLWHQLTKEVVDFFKDSESGPFRLPIFQQFVAKWEDKINTLSLVTIALSAAKQFKGEKNEIQLFSLLTDGMLEPNDSVEFLSNIISKVDKPEMQDVYVYAVMEMSHFKLKLQQWDEVKKAIDKCDKILDHFDSVQTVIYASFYRVSADYYKAKAEFAQYYKTALLYLACVNLDELSSEEKAERAYDLAISALLGDMIYNFGELLMHPILDSLKNTEYEWLPSLLFAFNSGSIGKFEALAPHFSKQPILQQNMSSMSQKICLMSLIEAVFRRSGDNRIIPFAEIAAETRLSVDEVEHLIMKALSLNLIRGSIDQVDQVVTVTWVQPRVLDLNQIDGMRRRLDEWDSHVKKISGFLSEQGGEVFAQ</sequence>
<dbReference type="GO" id="GO:0005198">
    <property type="term" value="F:structural molecule activity"/>
    <property type="evidence" value="ECO:0007669"/>
    <property type="project" value="TreeGrafter"/>
</dbReference>
<dbReference type="Pfam" id="PF01399">
    <property type="entry name" value="PCI"/>
    <property type="match status" value="1"/>
</dbReference>
<accession>A0A8H7C0S8</accession>
<organism evidence="4 5">
    <name type="scientific">Apophysomyces ossiformis</name>
    <dbReference type="NCBI Taxonomy" id="679940"/>
    <lineage>
        <taxon>Eukaryota</taxon>
        <taxon>Fungi</taxon>
        <taxon>Fungi incertae sedis</taxon>
        <taxon>Mucoromycota</taxon>
        <taxon>Mucoromycotina</taxon>
        <taxon>Mucoromycetes</taxon>
        <taxon>Mucorales</taxon>
        <taxon>Mucorineae</taxon>
        <taxon>Mucoraceae</taxon>
        <taxon>Apophysomyces</taxon>
    </lineage>
</organism>
<keyword evidence="2 4" id="KW-0647">Proteasome</keyword>
<name>A0A8H7C0S8_9FUNG</name>